<evidence type="ECO:0000256" key="1">
    <source>
        <dbReference type="SAM" id="Phobius"/>
    </source>
</evidence>
<keyword evidence="1" id="KW-0812">Transmembrane</keyword>
<dbReference type="Proteomes" id="UP000697710">
    <property type="component" value="Unassembled WGS sequence"/>
</dbReference>
<dbReference type="EMBL" id="JAGQHR010000176">
    <property type="protein sequence ID" value="MCA9727490.1"/>
    <property type="molecule type" value="Genomic_DNA"/>
</dbReference>
<feature type="transmembrane region" description="Helical" evidence="1">
    <location>
        <begin position="103"/>
        <end position="121"/>
    </location>
</feature>
<feature type="transmembrane region" description="Helical" evidence="1">
    <location>
        <begin position="53"/>
        <end position="71"/>
    </location>
</feature>
<proteinExistence type="predicted"/>
<name>A0A956M076_UNCEI</name>
<evidence type="ECO:0000313" key="2">
    <source>
        <dbReference type="EMBL" id="MCA9727490.1"/>
    </source>
</evidence>
<gene>
    <name evidence="2" type="ORF">KC729_07390</name>
</gene>
<evidence type="ECO:0000313" key="3">
    <source>
        <dbReference type="Proteomes" id="UP000697710"/>
    </source>
</evidence>
<reference evidence="2" key="2">
    <citation type="journal article" date="2021" name="Microbiome">
        <title>Successional dynamics and alternative stable states in a saline activated sludge microbial community over 9 years.</title>
        <authorList>
            <person name="Wang Y."/>
            <person name="Ye J."/>
            <person name="Ju F."/>
            <person name="Liu L."/>
            <person name="Boyd J.A."/>
            <person name="Deng Y."/>
            <person name="Parks D.H."/>
            <person name="Jiang X."/>
            <person name="Yin X."/>
            <person name="Woodcroft B.J."/>
            <person name="Tyson G.W."/>
            <person name="Hugenholtz P."/>
            <person name="Polz M.F."/>
            <person name="Zhang T."/>
        </authorList>
    </citation>
    <scope>NUCLEOTIDE SEQUENCE</scope>
    <source>
        <strain evidence="2">HKST-UBA01</strain>
    </source>
</reference>
<accession>A0A956M076</accession>
<feature type="transmembrane region" description="Helical" evidence="1">
    <location>
        <begin position="266"/>
        <end position="284"/>
    </location>
</feature>
<dbReference type="AlphaFoldDB" id="A0A956M076"/>
<keyword evidence="1" id="KW-0472">Membrane</keyword>
<comment type="caution">
    <text evidence="2">The sequence shown here is derived from an EMBL/GenBank/DDBJ whole genome shotgun (WGS) entry which is preliminary data.</text>
</comment>
<reference evidence="2" key="1">
    <citation type="submission" date="2020-04" db="EMBL/GenBank/DDBJ databases">
        <authorList>
            <person name="Zhang T."/>
        </authorList>
    </citation>
    <scope>NUCLEOTIDE SEQUENCE</scope>
    <source>
        <strain evidence="2">HKST-UBA01</strain>
    </source>
</reference>
<feature type="transmembrane region" description="Helical" evidence="1">
    <location>
        <begin position="12"/>
        <end position="33"/>
    </location>
</feature>
<feature type="transmembrane region" description="Helical" evidence="1">
    <location>
        <begin position="207"/>
        <end position="230"/>
    </location>
</feature>
<organism evidence="2 3">
    <name type="scientific">Eiseniibacteriota bacterium</name>
    <dbReference type="NCBI Taxonomy" id="2212470"/>
    <lineage>
        <taxon>Bacteria</taxon>
        <taxon>Candidatus Eiseniibacteriota</taxon>
    </lineage>
</organism>
<feature type="transmembrane region" description="Helical" evidence="1">
    <location>
        <begin position="78"/>
        <end position="97"/>
    </location>
</feature>
<protein>
    <submittedName>
        <fullName evidence="2">Uncharacterized protein</fullName>
    </submittedName>
</protein>
<sequence length="357" mass="40394">MARRPWIRNLEAGVLYETFLVAAVASVLGIRFFLRLTGYPQLGGEQLHIAHMLWGGFLLTGAVVIQLGFLGRTARWTAALLGGVGFGTFIDELGKFITQDNDYFYRPTAALIYVLFVLLYVTTWRIRTGRKVSPQEYLVNALQEMEEVALIDLDEEERRRALRHLSKSDPTNPLVRPLTQTLETARVVPTIAPPWLERLKRSGRRTYARVSGIPAFSRILAAFFAMLIGIKLYHGLIEVPLRRWGPTSLPILGLGPPLDGAGLLEWLEVTSSFVSGGLMLIGLIQMRRSRLHSYGWFKRAVLVSIFLTQVFQFYREQFVALTGLALQILLLWMLDYAIEQERLEHPHAGESDATVRD</sequence>
<keyword evidence="1" id="KW-1133">Transmembrane helix</keyword>